<accession>A0ABS2WMD6</accession>
<evidence type="ECO:0000313" key="2">
    <source>
        <dbReference type="Proteomes" id="UP001177120"/>
    </source>
</evidence>
<comment type="caution">
    <text evidence="1">The sequence shown here is derived from an EMBL/GenBank/DDBJ whole genome shotgun (WGS) entry which is preliminary data.</text>
</comment>
<proteinExistence type="predicted"/>
<dbReference type="RefSeq" id="WP_205496828.1">
    <property type="nucleotide sequence ID" value="NZ_JAFHAP010000014.1"/>
</dbReference>
<name>A0ABS2WMD6_9BACL</name>
<protein>
    <submittedName>
        <fullName evidence="1">Uncharacterized protein</fullName>
    </submittedName>
</protein>
<gene>
    <name evidence="1" type="ORF">JQC72_14380</name>
</gene>
<sequence>MREFDAGRELLFAKKQLLPGRRSCDGQSVFRAFSRHVLRTMEIIYEHNCAKAMTLKLCGEIT</sequence>
<dbReference type="Proteomes" id="UP001177120">
    <property type="component" value="Unassembled WGS sequence"/>
</dbReference>
<organism evidence="1 2">
    <name type="scientific">Polycladomyces zharkentensis</name>
    <dbReference type="NCBI Taxonomy" id="2807616"/>
    <lineage>
        <taxon>Bacteria</taxon>
        <taxon>Bacillati</taxon>
        <taxon>Bacillota</taxon>
        <taxon>Bacilli</taxon>
        <taxon>Bacillales</taxon>
        <taxon>Thermoactinomycetaceae</taxon>
        <taxon>Polycladomyces</taxon>
    </lineage>
</organism>
<dbReference type="EMBL" id="JAFHAP010000014">
    <property type="protein sequence ID" value="MBN2910684.1"/>
    <property type="molecule type" value="Genomic_DNA"/>
</dbReference>
<evidence type="ECO:0000313" key="1">
    <source>
        <dbReference type="EMBL" id="MBN2910684.1"/>
    </source>
</evidence>
<keyword evidence="2" id="KW-1185">Reference proteome</keyword>
<reference evidence="1" key="1">
    <citation type="journal article" date="2024" name="Int. J. Syst. Evol. Microbiol.">
        <title>Polycladomyces zharkentensis sp. nov., a novel thermophilic cellulose- and starch-degrading member of the Bacillota from a geothermal aquifer in Kazakhstan.</title>
        <authorList>
            <person name="Mashzhan A."/>
            <person name="Kistaubayeva A."/>
            <person name="Javier-Lopez R."/>
            <person name="Bissenova U."/>
            <person name="Bissenbay A."/>
            <person name="Birkeland N.K."/>
        </authorList>
    </citation>
    <scope>NUCLEOTIDE SEQUENCE</scope>
    <source>
        <strain evidence="1">ZKZ2T</strain>
    </source>
</reference>